<feature type="region of interest" description="Disordered" evidence="1">
    <location>
        <begin position="1"/>
        <end position="37"/>
    </location>
</feature>
<sequence length="68" mass="7201">MQSKPARKSSGQWITCGSTNAPLPPPGRTTTTTPGPLMNEDGCPHGYRCQNGAFFGICCEEDLTSKLG</sequence>
<dbReference type="EnsemblMetazoa" id="CJA38157.1">
    <property type="protein sequence ID" value="CJA38157.1"/>
    <property type="gene ID" value="WBGene00214004"/>
</dbReference>
<reference evidence="3" key="1">
    <citation type="submission" date="2010-08" db="EMBL/GenBank/DDBJ databases">
        <authorList>
            <consortium name="Caenorhabditis japonica Sequencing Consortium"/>
            <person name="Wilson R.K."/>
        </authorList>
    </citation>
    <scope>NUCLEOTIDE SEQUENCE [LARGE SCALE GENOMIC DNA]</scope>
    <source>
        <strain evidence="3">DF5081</strain>
    </source>
</reference>
<dbReference type="AlphaFoldDB" id="A0A8R1IKC8"/>
<name>A0A8R1IKC8_CAEJA</name>
<evidence type="ECO:0000313" key="3">
    <source>
        <dbReference type="Proteomes" id="UP000005237"/>
    </source>
</evidence>
<dbReference type="Proteomes" id="UP000005237">
    <property type="component" value="Unassembled WGS sequence"/>
</dbReference>
<reference evidence="2" key="2">
    <citation type="submission" date="2022-06" db="UniProtKB">
        <authorList>
            <consortium name="EnsemblMetazoa"/>
        </authorList>
    </citation>
    <scope>IDENTIFICATION</scope>
    <source>
        <strain evidence="2">DF5081</strain>
    </source>
</reference>
<feature type="compositionally biased region" description="Low complexity" evidence="1">
    <location>
        <begin position="28"/>
        <end position="37"/>
    </location>
</feature>
<feature type="compositionally biased region" description="Polar residues" evidence="1">
    <location>
        <begin position="1"/>
        <end position="21"/>
    </location>
</feature>
<protein>
    <submittedName>
        <fullName evidence="2">Uncharacterized protein</fullName>
    </submittedName>
</protein>
<keyword evidence="3" id="KW-1185">Reference proteome</keyword>
<evidence type="ECO:0000256" key="1">
    <source>
        <dbReference type="SAM" id="MobiDB-lite"/>
    </source>
</evidence>
<organism evidence="2 3">
    <name type="scientific">Caenorhabditis japonica</name>
    <dbReference type="NCBI Taxonomy" id="281687"/>
    <lineage>
        <taxon>Eukaryota</taxon>
        <taxon>Metazoa</taxon>
        <taxon>Ecdysozoa</taxon>
        <taxon>Nematoda</taxon>
        <taxon>Chromadorea</taxon>
        <taxon>Rhabditida</taxon>
        <taxon>Rhabditina</taxon>
        <taxon>Rhabditomorpha</taxon>
        <taxon>Rhabditoidea</taxon>
        <taxon>Rhabditidae</taxon>
        <taxon>Peloderinae</taxon>
        <taxon>Caenorhabditis</taxon>
    </lineage>
</organism>
<proteinExistence type="predicted"/>
<accession>A0A8R1IKC8</accession>
<evidence type="ECO:0000313" key="2">
    <source>
        <dbReference type="EnsemblMetazoa" id="CJA38157.1"/>
    </source>
</evidence>